<dbReference type="PRINTS" id="PR00813">
    <property type="entry name" value="BCTERIALGSPG"/>
</dbReference>
<dbReference type="PANTHER" id="PTHR30093">
    <property type="entry name" value="GENERAL SECRETION PATHWAY PROTEIN G"/>
    <property type="match status" value="1"/>
</dbReference>
<proteinExistence type="predicted"/>
<keyword evidence="2" id="KW-0472">Membrane</keyword>
<name>A0ABY4E314_9NEIS</name>
<sequence>MQTLAQSKQRGFTLLEVMVVVIIIGILAAIIYPSYLRYVRNARLQNAKAELILAQNMLEKYYAQNHSFRQAGAYPTDILTNISSANPFFNIAFYSDDETGSGTNPGLTCDPANANNDQYCLYAAPIDATNPGETRFLFVDATGSIQECEANGATISVTGEVSDVSLADCQTK</sequence>
<dbReference type="EMBL" id="CP091511">
    <property type="protein sequence ID" value="UOO90143.1"/>
    <property type="molecule type" value="Genomic_DNA"/>
</dbReference>
<accession>A0ABY4E314</accession>
<organism evidence="3 4">
    <name type="scientific">Vitreoscilla massiliensis</name>
    <dbReference type="NCBI Taxonomy" id="1689272"/>
    <lineage>
        <taxon>Bacteria</taxon>
        <taxon>Pseudomonadati</taxon>
        <taxon>Pseudomonadota</taxon>
        <taxon>Betaproteobacteria</taxon>
        <taxon>Neisseriales</taxon>
        <taxon>Neisseriaceae</taxon>
        <taxon>Vitreoscilla</taxon>
    </lineage>
</organism>
<dbReference type="NCBIfam" id="TIGR02532">
    <property type="entry name" value="IV_pilin_GFxxxE"/>
    <property type="match status" value="1"/>
</dbReference>
<keyword evidence="2" id="KW-0812">Transmembrane</keyword>
<dbReference type="Gene3D" id="3.30.700.10">
    <property type="entry name" value="Glycoprotein, Type 4 Pilin"/>
    <property type="match status" value="1"/>
</dbReference>
<feature type="transmembrane region" description="Helical" evidence="2">
    <location>
        <begin position="12"/>
        <end position="35"/>
    </location>
</feature>
<keyword evidence="4" id="KW-1185">Reference proteome</keyword>
<keyword evidence="1" id="KW-0488">Methylation</keyword>
<dbReference type="InterPro" id="IPR012902">
    <property type="entry name" value="N_methyl_site"/>
</dbReference>
<keyword evidence="2" id="KW-1133">Transmembrane helix</keyword>
<gene>
    <name evidence="3" type="ORF">LVJ82_03910</name>
</gene>
<dbReference type="Pfam" id="PF07963">
    <property type="entry name" value="N_methyl"/>
    <property type="match status" value="1"/>
</dbReference>
<dbReference type="PROSITE" id="PS00409">
    <property type="entry name" value="PROKAR_NTER_METHYL"/>
    <property type="match status" value="1"/>
</dbReference>
<dbReference type="InterPro" id="IPR000983">
    <property type="entry name" value="Bac_GSPG_pilin"/>
</dbReference>
<dbReference type="InterPro" id="IPR031982">
    <property type="entry name" value="PilE-like"/>
</dbReference>
<protein>
    <submittedName>
        <fullName evidence="3">Prepilin-type N-terminal cleavage/methylation domain-containing protein</fullName>
    </submittedName>
</protein>
<dbReference type="Proteomes" id="UP000832011">
    <property type="component" value="Chromosome"/>
</dbReference>
<dbReference type="InterPro" id="IPR045584">
    <property type="entry name" value="Pilin-like"/>
</dbReference>
<dbReference type="Pfam" id="PF16732">
    <property type="entry name" value="ComP_DUS"/>
    <property type="match status" value="1"/>
</dbReference>
<evidence type="ECO:0000256" key="2">
    <source>
        <dbReference type="SAM" id="Phobius"/>
    </source>
</evidence>
<dbReference type="SUPFAM" id="SSF54523">
    <property type="entry name" value="Pili subunits"/>
    <property type="match status" value="1"/>
</dbReference>
<evidence type="ECO:0000313" key="3">
    <source>
        <dbReference type="EMBL" id="UOO90143.1"/>
    </source>
</evidence>
<reference evidence="3 4" key="1">
    <citation type="journal article" date="2022" name="Res Sq">
        <title>Evolution of multicellular longitudinally dividing oral cavity symbionts (Neisseriaceae).</title>
        <authorList>
            <person name="Nyongesa S."/>
            <person name="Weber P."/>
            <person name="Bernet E."/>
            <person name="Pullido F."/>
            <person name="Nieckarz M."/>
            <person name="Delaby M."/>
            <person name="Nieves C."/>
            <person name="Viehboeck T."/>
            <person name="Krause N."/>
            <person name="Rivera-Millot A."/>
            <person name="Nakamura A."/>
            <person name="Vischer N."/>
            <person name="VanNieuwenhze M."/>
            <person name="Brun Y."/>
            <person name="Cava F."/>
            <person name="Bulgheresi S."/>
            <person name="Veyrier F."/>
        </authorList>
    </citation>
    <scope>NUCLEOTIDE SEQUENCE [LARGE SCALE GENOMIC DNA]</scope>
    <source>
        <strain evidence="3 4">SN4</strain>
    </source>
</reference>
<evidence type="ECO:0000256" key="1">
    <source>
        <dbReference type="ARBA" id="ARBA00022481"/>
    </source>
</evidence>
<evidence type="ECO:0000313" key="4">
    <source>
        <dbReference type="Proteomes" id="UP000832011"/>
    </source>
</evidence>
<dbReference type="PANTHER" id="PTHR30093:SF47">
    <property type="entry name" value="TYPE IV PILUS NON-CORE MINOR PILIN PILE"/>
    <property type="match status" value="1"/>
</dbReference>
<dbReference type="RefSeq" id="WP_058355964.1">
    <property type="nucleotide sequence ID" value="NZ_CABKVG010000008.1"/>
</dbReference>